<evidence type="ECO:0000256" key="11">
    <source>
        <dbReference type="ARBA" id="ARBA00022949"/>
    </source>
</evidence>
<evidence type="ECO:0000256" key="7">
    <source>
        <dbReference type="ARBA" id="ARBA00022729"/>
    </source>
</evidence>
<dbReference type="FunFam" id="4.10.900.10:FF:000003">
    <property type="entry name" value="Desmoglein 1"/>
    <property type="match status" value="1"/>
</dbReference>
<dbReference type="GO" id="GO:0034333">
    <property type="term" value="P:adherens junction assembly"/>
    <property type="evidence" value="ECO:0007669"/>
    <property type="project" value="Ensembl"/>
</dbReference>
<dbReference type="GeneTree" id="ENSGT01030000234624"/>
<dbReference type="GO" id="GO:0031647">
    <property type="term" value="P:regulation of protein stability"/>
    <property type="evidence" value="ECO:0007669"/>
    <property type="project" value="Ensembl"/>
</dbReference>
<evidence type="ECO:0000256" key="4">
    <source>
        <dbReference type="ARBA" id="ARBA00022685"/>
    </source>
</evidence>
<keyword evidence="8" id="KW-0677">Repeat</keyword>
<dbReference type="PROSITE" id="PS50268">
    <property type="entry name" value="CADHERIN_2"/>
    <property type="match status" value="4"/>
</dbReference>
<evidence type="ECO:0000256" key="3">
    <source>
        <dbReference type="ARBA" id="ARBA00022475"/>
    </source>
</evidence>
<dbReference type="InterPro" id="IPR002126">
    <property type="entry name" value="Cadherin-like_dom"/>
</dbReference>
<dbReference type="PRINTS" id="PR01818">
    <property type="entry name" value="DESMOCADHERN"/>
</dbReference>
<keyword evidence="4" id="KW-0165">Cleavage on pair of basic residues</keyword>
<feature type="domain" description="Cadherin" evidence="17">
    <location>
        <begin position="403"/>
        <end position="495"/>
    </location>
</feature>
<dbReference type="eggNOG" id="KOG3594">
    <property type="taxonomic scope" value="Eukaryota"/>
</dbReference>
<dbReference type="InParanoid" id="G3VQQ0"/>
<evidence type="ECO:0000256" key="12">
    <source>
        <dbReference type="ARBA" id="ARBA00022989"/>
    </source>
</evidence>
<dbReference type="GO" id="GO:0002159">
    <property type="term" value="P:desmosome assembly"/>
    <property type="evidence" value="ECO:0007669"/>
    <property type="project" value="Ensembl"/>
</dbReference>
<keyword evidence="7 16" id="KW-0732">Signal</keyword>
<evidence type="ECO:0000256" key="14">
    <source>
        <dbReference type="ARBA" id="ARBA00023180"/>
    </source>
</evidence>
<dbReference type="AlphaFoldDB" id="G3VQQ0"/>
<keyword evidence="19" id="KW-1185">Reference proteome</keyword>
<evidence type="ECO:0000256" key="2">
    <source>
        <dbReference type="ARBA" id="ARBA00004568"/>
    </source>
</evidence>
<dbReference type="GO" id="GO:1904704">
    <property type="term" value="P:positive regulation of protein localization to adherens junction"/>
    <property type="evidence" value="ECO:0007669"/>
    <property type="project" value="Ensembl"/>
</dbReference>
<feature type="domain" description="Cadherin" evidence="17">
    <location>
        <begin position="268"/>
        <end position="387"/>
    </location>
</feature>
<evidence type="ECO:0000256" key="15">
    <source>
        <dbReference type="PROSITE-ProRule" id="PRU00043"/>
    </source>
</evidence>
<dbReference type="PROSITE" id="PS00232">
    <property type="entry name" value="CADHERIN_1"/>
    <property type="match status" value="2"/>
</dbReference>
<dbReference type="Proteomes" id="UP000007648">
    <property type="component" value="Unassembled WGS sequence"/>
</dbReference>
<evidence type="ECO:0000259" key="17">
    <source>
        <dbReference type="PROSITE" id="PS50268"/>
    </source>
</evidence>
<dbReference type="FunFam" id="2.60.40.60:FF:000011">
    <property type="entry name" value="Cadherin 1"/>
    <property type="match status" value="1"/>
</dbReference>
<dbReference type="SUPFAM" id="SSF49313">
    <property type="entry name" value="Cadherin-like"/>
    <property type="match status" value="5"/>
</dbReference>
<dbReference type="GO" id="GO:1903753">
    <property type="term" value="P:negative regulation of p38MAPK cascade"/>
    <property type="evidence" value="ECO:0007669"/>
    <property type="project" value="Ensembl"/>
</dbReference>
<keyword evidence="6" id="KW-0479">Metal-binding</keyword>
<dbReference type="SMART" id="SM00112">
    <property type="entry name" value="CA"/>
    <property type="match status" value="4"/>
</dbReference>
<evidence type="ECO:0000256" key="13">
    <source>
        <dbReference type="ARBA" id="ARBA00023136"/>
    </source>
</evidence>
<evidence type="ECO:0000256" key="8">
    <source>
        <dbReference type="ARBA" id="ARBA00022737"/>
    </source>
</evidence>
<evidence type="ECO:0000256" key="6">
    <source>
        <dbReference type="ARBA" id="ARBA00022723"/>
    </source>
</evidence>
<feature type="domain" description="Cadherin" evidence="17">
    <location>
        <begin position="70"/>
        <end position="157"/>
    </location>
</feature>
<keyword evidence="12" id="KW-1133">Transmembrane helix</keyword>
<dbReference type="PRINTS" id="PR01819">
    <property type="entry name" value="DESMOGLEIN"/>
</dbReference>
<dbReference type="InterPro" id="IPR015919">
    <property type="entry name" value="Cadherin-like_sf"/>
</dbReference>
<dbReference type="GO" id="GO:0030057">
    <property type="term" value="C:desmosome"/>
    <property type="evidence" value="ECO:0007669"/>
    <property type="project" value="UniProtKB-SubCell"/>
</dbReference>
<evidence type="ECO:0000313" key="19">
    <source>
        <dbReference type="Proteomes" id="UP000007648"/>
    </source>
</evidence>
<dbReference type="FunFam" id="2.60.40.60:FF:000031">
    <property type="entry name" value="Cadherin 3"/>
    <property type="match status" value="1"/>
</dbReference>
<feature type="chain" id="PRO_5029716298" evidence="16">
    <location>
        <begin position="24"/>
        <end position="1102"/>
    </location>
</feature>
<dbReference type="FunFam" id="2.60.40.60:FF:000083">
    <property type="entry name" value="Desmoglein 1"/>
    <property type="match status" value="1"/>
</dbReference>
<dbReference type="InterPro" id="IPR009122">
    <property type="entry name" value="Desmosomal_cadherin"/>
</dbReference>
<dbReference type="InterPro" id="IPR050971">
    <property type="entry name" value="Cadherin-domain_protein"/>
</dbReference>
<sequence>MSWLALRTAGVLVILMVVVEVNCTFWVEVKEQNEESGTALQKPLRRYKREWVKFAKPCREREDNSKRNPIAVITSDFQKTQRITYQISGVGIDQPPYGIFIVNPTTGEINITAIVDREETPKFLITCRAVDERGRDVEKPLILTVKILDVNDNPPVFSQSIFYGEIEENSAANTLVMVLNATDADEPNHINSKIAYKIISQEPAGQPMFLLNRHTGEVHSMTNTLDREKYSKYSLLVSGADLDGAGQATECGCQITIKDVNDNFPYFKESQYSIKIEENMLSSEVIRFQVIDLDEEFTDNWFAEYFFTSGNEGNWFVIETDTKTNEGILKVVKALDFEQFQNMQLVLAVKNKAPFHHSVISLDQIQSIPIKVTVINVKEGIAFHPTSKTFIVKKGISYKKLISYVLGTYPAIDEDTGKPASFIRYAMGRNDGGFLVIDSKTAQIKFVKNIDRDSTFIVNKTLTAEILAIDDSTGKTSTGTVIVKVPDFDENCPKISADKETVCRTSASVIVTAKPLQNQPYTQPFKFSLVEQPVGTPAIWSITAINDTSAILRAQKTLSTGTYPLSLTVTDRQGMSCEITETLELRACDCDENQKCVEKVPFPKPGDTNRQRGKPSVSLGPAGIGLLLLGLLMLLLAPLLLLFCDCGAGGLGGVGSGFVPVPDGFEGTIHQWGIEGAQPQDKEITNICVPPITANGTEFMENSEVCTNAYATETITEGTCGIELMTRLRAASGSGGTAGLGGTGYSGTMRTRHSTGGTIRECAEGPISMTFLDTYFSQKAVACAEEDDDQLVSDCLLVYDDEGVEPPSSPVGCCSFIADDLDDSFLDSLGPKFKKLAEISMGIDNETKPSEAPGKTTTTETLGSVSACATSTNVTCQPTTNITCQPATGTTFYSNGTSTLSASGSVLVPAIPISDPLLQGNFLMGESYTASSSFLQPSNVVFDSQLTENMIVTERVICPISSVSGIQGNLHGPTQCSLPGPTQCCLSEPTQCSLPGPTQCSLPGPTQCNLPGPTQCSLPGPTQCSLPGPTQCSLPVPTHCSLPGPTQCSLPGPTQCSLPGPTHCSLPGPTHCSLPGPTHCSLPGTTQLAGSCNMTCTRDSCS</sequence>
<dbReference type="GO" id="GO:0005886">
    <property type="term" value="C:plasma membrane"/>
    <property type="evidence" value="ECO:0007669"/>
    <property type="project" value="UniProtKB-SubCell"/>
</dbReference>
<gene>
    <name evidence="18" type="primary">DSG3</name>
</gene>
<keyword evidence="9 15" id="KW-0106">Calcium</keyword>
<dbReference type="InterPro" id="IPR020894">
    <property type="entry name" value="Cadherin_CS"/>
</dbReference>
<feature type="signal peptide" evidence="16">
    <location>
        <begin position="1"/>
        <end position="23"/>
    </location>
</feature>
<proteinExistence type="predicted"/>
<dbReference type="GO" id="GO:0005737">
    <property type="term" value="C:cytoplasm"/>
    <property type="evidence" value="ECO:0007669"/>
    <property type="project" value="Ensembl"/>
</dbReference>
<dbReference type="GO" id="GO:0007156">
    <property type="term" value="P:homophilic cell adhesion via plasma membrane adhesion molecules"/>
    <property type="evidence" value="ECO:0007669"/>
    <property type="project" value="InterPro"/>
</dbReference>
<dbReference type="PANTHER" id="PTHR24025:SF3">
    <property type="entry name" value="DESMOGLEIN-3"/>
    <property type="match status" value="1"/>
</dbReference>
<dbReference type="Gene3D" id="2.60.40.60">
    <property type="entry name" value="Cadherins"/>
    <property type="match status" value="5"/>
</dbReference>
<evidence type="ECO:0000256" key="16">
    <source>
        <dbReference type="SAM" id="SignalP"/>
    </source>
</evidence>
<dbReference type="InterPro" id="IPR027397">
    <property type="entry name" value="Catenin-bd_sf"/>
</dbReference>
<keyword evidence="13" id="KW-0472">Membrane</keyword>
<dbReference type="FunCoup" id="G3VQQ0">
    <property type="interactions" value="58"/>
</dbReference>
<accession>G3VQQ0</accession>
<evidence type="ECO:0000313" key="18">
    <source>
        <dbReference type="Ensembl" id="ENSSHAP00000005505.2"/>
    </source>
</evidence>
<dbReference type="GO" id="GO:0005509">
    <property type="term" value="F:calcium ion binding"/>
    <property type="evidence" value="ECO:0007669"/>
    <property type="project" value="UniProtKB-UniRule"/>
</dbReference>
<dbReference type="GO" id="GO:0030336">
    <property type="term" value="P:negative regulation of cell migration"/>
    <property type="evidence" value="ECO:0007669"/>
    <property type="project" value="Ensembl"/>
</dbReference>
<reference evidence="18" key="2">
    <citation type="submission" date="2025-08" db="UniProtKB">
        <authorList>
            <consortium name="Ensembl"/>
        </authorList>
    </citation>
    <scope>IDENTIFICATION</scope>
</reference>
<dbReference type="Pfam" id="PF00028">
    <property type="entry name" value="Cadherin"/>
    <property type="match status" value="3"/>
</dbReference>
<dbReference type="GO" id="GO:0120192">
    <property type="term" value="P:tight junction assembly"/>
    <property type="evidence" value="ECO:0007669"/>
    <property type="project" value="Ensembl"/>
</dbReference>
<dbReference type="PANTHER" id="PTHR24025">
    <property type="entry name" value="DESMOGLEIN FAMILY MEMBER"/>
    <property type="match status" value="1"/>
</dbReference>
<dbReference type="FunFam" id="2.60.40.60:FF:000068">
    <property type="entry name" value="Desmoglein 1"/>
    <property type="match status" value="1"/>
</dbReference>
<evidence type="ECO:0000256" key="1">
    <source>
        <dbReference type="ARBA" id="ARBA00004251"/>
    </source>
</evidence>
<feature type="domain" description="Cadherin" evidence="17">
    <location>
        <begin position="158"/>
        <end position="267"/>
    </location>
</feature>
<evidence type="ECO:0000256" key="10">
    <source>
        <dbReference type="ARBA" id="ARBA00022889"/>
    </source>
</evidence>
<evidence type="ECO:0000256" key="5">
    <source>
        <dbReference type="ARBA" id="ARBA00022692"/>
    </source>
</evidence>
<dbReference type="GO" id="GO:1905477">
    <property type="term" value="P:positive regulation of protein localization to membrane"/>
    <property type="evidence" value="ECO:0007669"/>
    <property type="project" value="Ensembl"/>
</dbReference>
<comment type="subcellular location">
    <subcellularLocation>
        <location evidence="2">Cell junction</location>
        <location evidence="2">Desmosome</location>
    </subcellularLocation>
    <subcellularLocation>
        <location evidence="1">Cell membrane</location>
        <topology evidence="1">Single-pass type I membrane protein</topology>
    </subcellularLocation>
</comment>
<reference evidence="18" key="3">
    <citation type="submission" date="2025-09" db="UniProtKB">
        <authorList>
            <consortium name="Ensembl"/>
        </authorList>
    </citation>
    <scope>IDENTIFICATION</scope>
</reference>
<keyword evidence="11" id="KW-0965">Cell junction</keyword>
<dbReference type="FunFam" id="2.60.40.60:FF:000074">
    <property type="entry name" value="Desmoglein 4"/>
    <property type="match status" value="1"/>
</dbReference>
<organism evidence="18 19">
    <name type="scientific">Sarcophilus harrisii</name>
    <name type="common">Tasmanian devil</name>
    <name type="synonym">Sarcophilus laniarius</name>
    <dbReference type="NCBI Taxonomy" id="9305"/>
    <lineage>
        <taxon>Eukaryota</taxon>
        <taxon>Metazoa</taxon>
        <taxon>Chordata</taxon>
        <taxon>Craniata</taxon>
        <taxon>Vertebrata</taxon>
        <taxon>Euteleostomi</taxon>
        <taxon>Mammalia</taxon>
        <taxon>Metatheria</taxon>
        <taxon>Dasyuromorphia</taxon>
        <taxon>Dasyuridae</taxon>
        <taxon>Sarcophilus</taxon>
    </lineage>
</organism>
<keyword evidence="3" id="KW-1003">Cell membrane</keyword>
<protein>
    <submittedName>
        <fullName evidence="18">Desmoglein 3</fullName>
    </submittedName>
</protein>
<dbReference type="PRINTS" id="PR00205">
    <property type="entry name" value="CADHERIN"/>
</dbReference>
<reference evidence="18 19" key="1">
    <citation type="journal article" date="2011" name="Proc. Natl. Acad. Sci. U.S.A.">
        <title>Genetic diversity and population structure of the endangered marsupial Sarcophilus harrisii (Tasmanian devil).</title>
        <authorList>
            <person name="Miller W."/>
            <person name="Hayes V.M."/>
            <person name="Ratan A."/>
            <person name="Petersen D.C."/>
            <person name="Wittekindt N.E."/>
            <person name="Miller J."/>
            <person name="Walenz B."/>
            <person name="Knight J."/>
            <person name="Qi J."/>
            <person name="Zhao F."/>
            <person name="Wang Q."/>
            <person name="Bedoya-Reina O.C."/>
            <person name="Katiyar N."/>
            <person name="Tomsho L.P."/>
            <person name="Kasson L.M."/>
            <person name="Hardie R.A."/>
            <person name="Woodbridge P."/>
            <person name="Tindall E.A."/>
            <person name="Bertelsen M.F."/>
            <person name="Dixon D."/>
            <person name="Pyecroft S."/>
            <person name="Helgen K.M."/>
            <person name="Lesk A.M."/>
            <person name="Pringle T.H."/>
            <person name="Patterson N."/>
            <person name="Zhang Y."/>
            <person name="Kreiss A."/>
            <person name="Woods G.M."/>
            <person name="Jones M.E."/>
            <person name="Schuster S.C."/>
        </authorList>
    </citation>
    <scope>NUCLEOTIDE SEQUENCE [LARGE SCALE GENOMIC DNA]</scope>
</reference>
<keyword evidence="10" id="KW-0130">Cell adhesion</keyword>
<dbReference type="HOGENOM" id="CLU_005284_0_0_1"/>
<keyword evidence="14" id="KW-0325">Glycoprotein</keyword>
<keyword evidence="5" id="KW-0812">Transmembrane</keyword>
<name>G3VQQ0_SARHA</name>
<evidence type="ECO:0000256" key="9">
    <source>
        <dbReference type="ARBA" id="ARBA00022837"/>
    </source>
</evidence>
<dbReference type="Ensembl" id="ENSSHAT00000005559.2">
    <property type="protein sequence ID" value="ENSSHAP00000005505.2"/>
    <property type="gene ID" value="ENSSHAG00000004811.2"/>
</dbReference>
<dbReference type="STRING" id="9305.ENSSHAP00000005505"/>
<dbReference type="CDD" id="cd11304">
    <property type="entry name" value="Cadherin_repeat"/>
    <property type="match status" value="4"/>
</dbReference>
<dbReference type="Gene3D" id="4.10.900.10">
    <property type="entry name" value="TCF3-CBD (Catenin binding domain)"/>
    <property type="match status" value="1"/>
</dbReference>